<feature type="domain" description="UBP-type" evidence="14">
    <location>
        <begin position="54"/>
        <end position="161"/>
    </location>
</feature>
<feature type="compositionally biased region" description="Basic and acidic residues" evidence="12">
    <location>
        <begin position="20"/>
        <end position="29"/>
    </location>
</feature>
<keyword evidence="7 11" id="KW-0378">Hydrolase</keyword>
<evidence type="ECO:0000256" key="5">
    <source>
        <dbReference type="ARBA" id="ARBA00022771"/>
    </source>
</evidence>
<dbReference type="GO" id="GO:0006508">
    <property type="term" value="P:proteolysis"/>
    <property type="evidence" value="ECO:0007669"/>
    <property type="project" value="UniProtKB-KW"/>
</dbReference>
<sequence length="665" mass="78392">MSKKSKTKKNDRLMKRKAGKEKLLKKENTESTITESEIEKEIEDAQSSVPPKIKKCAHLKKMVKIKTINIAISKAKTLNNCEDCKEEKEYKDVFMCLSCANFYCGNQDENHTEKHFKTTGHCVFMNLKSKAFYCFSCEDEIFYGKARNAILTEVKAFVENFEKRKKIEEIEIAKKERYMENAKKTIIYPGLRNLGNTCFFNSVMQCLTYTKPLESIINNEKEIEEGQLTDSFVHFLRSMHEKLKNAGEKQKQEIKFSQDVVKPFELFNQIASKWNQYRGYRQQDSHELLRHLLDGIRDEQIKALKEKGEEKKKTFIDEIFGGKLVNCIICDTCKLINYTYEPFFDLSLSIENSNSKKNSNKDEIIGPDNSNIEEKLKNEKYPLINDEKNNNNIKRILEEISVEKKENDEAFSIRDCIKQFMDIDVLEGKEACICDNCTKIRYGEHNQPTKTKKKSKKVKKIRINNGSKLSVKGHQEDDEDYTHITYYCSLNGISEDKENARYFYENNSNKEENDNDENNEEKEIEIEEEEEKIEEEKKKVVYRRIKKRYFIDEFPKILVLNMKRFTQVGFYGRVKKSDKFVDFQPFLKLAPYLSPIKHDENIQPFYRLYGVIVHSGFSYQSGHYFAFISRKVGEWFYASDSSIRPSDWDEVKKSCPYLLFYERIK</sequence>
<dbReference type="STRING" id="1754192.A0A1Y1X1U2"/>
<dbReference type="InterPro" id="IPR001394">
    <property type="entry name" value="Peptidase_C19_UCH"/>
</dbReference>
<feature type="region of interest" description="Disordered" evidence="12">
    <location>
        <begin position="506"/>
        <end position="526"/>
    </location>
</feature>
<dbReference type="SUPFAM" id="SSF57850">
    <property type="entry name" value="RING/U-box"/>
    <property type="match status" value="1"/>
</dbReference>
<feature type="domain" description="USP" evidence="13">
    <location>
        <begin position="189"/>
        <end position="664"/>
    </location>
</feature>
<dbReference type="EMBL" id="MCFG01000164">
    <property type="protein sequence ID" value="ORX79781.1"/>
    <property type="molecule type" value="Genomic_DNA"/>
</dbReference>
<evidence type="ECO:0000256" key="6">
    <source>
        <dbReference type="ARBA" id="ARBA00022786"/>
    </source>
</evidence>
<comment type="catalytic activity">
    <reaction evidence="1 11">
        <text>Thiol-dependent hydrolysis of ester, thioester, amide, peptide and isopeptide bonds formed by the C-terminal Gly of ubiquitin (a 76-residue protein attached to proteins as an intracellular targeting signal).</text>
        <dbReference type="EC" id="3.4.19.12"/>
    </reaction>
</comment>
<dbReference type="InterPro" id="IPR028889">
    <property type="entry name" value="USP"/>
</dbReference>
<feature type="compositionally biased region" description="Acidic residues" evidence="12">
    <location>
        <begin position="513"/>
        <end position="526"/>
    </location>
</feature>
<dbReference type="GO" id="GO:0004843">
    <property type="term" value="F:cysteine-type deubiquitinase activity"/>
    <property type="evidence" value="ECO:0007669"/>
    <property type="project" value="UniProtKB-UniRule"/>
</dbReference>
<keyword evidence="4" id="KW-0479">Metal-binding</keyword>
<keyword evidence="9" id="KW-0862">Zinc</keyword>
<reference evidence="15 16" key="2">
    <citation type="submission" date="2016-08" db="EMBL/GenBank/DDBJ databases">
        <title>Pervasive Adenine N6-methylation of Active Genes in Fungi.</title>
        <authorList>
            <consortium name="DOE Joint Genome Institute"/>
            <person name="Mondo S.J."/>
            <person name="Dannebaum R.O."/>
            <person name="Kuo R.C."/>
            <person name="Labutti K."/>
            <person name="Haridas S."/>
            <person name="Kuo A."/>
            <person name="Salamov A."/>
            <person name="Ahrendt S.R."/>
            <person name="Lipzen A."/>
            <person name="Sullivan W."/>
            <person name="Andreopoulos W.B."/>
            <person name="Clum A."/>
            <person name="Lindquist E."/>
            <person name="Daum C."/>
            <person name="Ramamoorthy G.K."/>
            <person name="Gryganskyi A."/>
            <person name="Culley D."/>
            <person name="Magnuson J.K."/>
            <person name="James T.Y."/>
            <person name="O'Malley M.A."/>
            <person name="Stajich J.E."/>
            <person name="Spatafora J.W."/>
            <person name="Visel A."/>
            <person name="Grigoriev I.V."/>
        </authorList>
    </citation>
    <scope>NUCLEOTIDE SEQUENCE [LARGE SCALE GENOMIC DNA]</scope>
    <source>
        <strain evidence="15 16">S4</strain>
    </source>
</reference>
<dbReference type="EC" id="3.4.19.12" evidence="11"/>
<dbReference type="PROSITE" id="PS50271">
    <property type="entry name" value="ZF_UBP"/>
    <property type="match status" value="1"/>
</dbReference>
<dbReference type="PANTHER" id="PTHR24006:SF888">
    <property type="entry name" value="UBIQUITIN CARBOXYL-TERMINAL HYDROLASE 30"/>
    <property type="match status" value="1"/>
</dbReference>
<proteinExistence type="inferred from homology"/>
<dbReference type="PROSITE" id="PS50235">
    <property type="entry name" value="USP_3"/>
    <property type="match status" value="1"/>
</dbReference>
<dbReference type="SMART" id="SM00290">
    <property type="entry name" value="ZnF_UBP"/>
    <property type="match status" value="1"/>
</dbReference>
<dbReference type="InterPro" id="IPR050164">
    <property type="entry name" value="Peptidase_C19"/>
</dbReference>
<gene>
    <name evidence="15" type="ORF">BCR32DRAFT_294228</name>
</gene>
<keyword evidence="16" id="KW-1185">Reference proteome</keyword>
<dbReference type="InterPro" id="IPR013083">
    <property type="entry name" value="Znf_RING/FYVE/PHD"/>
</dbReference>
<dbReference type="PANTHER" id="PTHR24006">
    <property type="entry name" value="UBIQUITIN CARBOXYL-TERMINAL HYDROLASE"/>
    <property type="match status" value="1"/>
</dbReference>
<feature type="region of interest" description="Disordered" evidence="12">
    <location>
        <begin position="1"/>
        <end position="43"/>
    </location>
</feature>
<evidence type="ECO:0000256" key="3">
    <source>
        <dbReference type="ARBA" id="ARBA00022670"/>
    </source>
</evidence>
<evidence type="ECO:0000256" key="2">
    <source>
        <dbReference type="ARBA" id="ARBA00009085"/>
    </source>
</evidence>
<evidence type="ECO:0000256" key="9">
    <source>
        <dbReference type="ARBA" id="ARBA00022833"/>
    </source>
</evidence>
<comment type="similarity">
    <text evidence="2 11">Belongs to the peptidase C19 family.</text>
</comment>
<evidence type="ECO:0000256" key="7">
    <source>
        <dbReference type="ARBA" id="ARBA00022801"/>
    </source>
</evidence>
<keyword evidence="3 11" id="KW-0645">Protease</keyword>
<keyword evidence="5 10" id="KW-0863">Zinc-finger</keyword>
<dbReference type="Gene3D" id="3.30.40.10">
    <property type="entry name" value="Zinc/RING finger domain, C3HC4 (zinc finger)"/>
    <property type="match status" value="1"/>
</dbReference>
<evidence type="ECO:0000256" key="4">
    <source>
        <dbReference type="ARBA" id="ARBA00022723"/>
    </source>
</evidence>
<dbReference type="GO" id="GO:0016579">
    <property type="term" value="P:protein deubiquitination"/>
    <property type="evidence" value="ECO:0007669"/>
    <property type="project" value="InterPro"/>
</dbReference>
<dbReference type="Pfam" id="PF02148">
    <property type="entry name" value="zf-UBP"/>
    <property type="match status" value="1"/>
</dbReference>
<dbReference type="InterPro" id="IPR001607">
    <property type="entry name" value="Znf_UBP"/>
</dbReference>
<dbReference type="GO" id="GO:0005634">
    <property type="term" value="C:nucleus"/>
    <property type="evidence" value="ECO:0007669"/>
    <property type="project" value="TreeGrafter"/>
</dbReference>
<evidence type="ECO:0000256" key="10">
    <source>
        <dbReference type="PROSITE-ProRule" id="PRU00502"/>
    </source>
</evidence>
<evidence type="ECO:0000256" key="12">
    <source>
        <dbReference type="SAM" id="MobiDB-lite"/>
    </source>
</evidence>
<dbReference type="InterPro" id="IPR038765">
    <property type="entry name" value="Papain-like_cys_pep_sf"/>
</dbReference>
<reference evidence="15 16" key="1">
    <citation type="submission" date="2016-08" db="EMBL/GenBank/DDBJ databases">
        <title>A Parts List for Fungal Cellulosomes Revealed by Comparative Genomics.</title>
        <authorList>
            <consortium name="DOE Joint Genome Institute"/>
            <person name="Haitjema C.H."/>
            <person name="Gilmore S.P."/>
            <person name="Henske J.K."/>
            <person name="Solomon K.V."/>
            <person name="De Groot R."/>
            <person name="Kuo A."/>
            <person name="Mondo S.J."/>
            <person name="Salamov A.A."/>
            <person name="Labutti K."/>
            <person name="Zhao Z."/>
            <person name="Chiniquy J."/>
            <person name="Barry K."/>
            <person name="Brewer H.M."/>
            <person name="Purvine S.O."/>
            <person name="Wright A.T."/>
            <person name="Boxma B."/>
            <person name="Van Alen T."/>
            <person name="Hackstein J.H."/>
            <person name="Baker S.E."/>
            <person name="Grigoriev I.V."/>
            <person name="O'Malley M.A."/>
        </authorList>
    </citation>
    <scope>NUCLEOTIDE SEQUENCE [LARGE SCALE GENOMIC DNA]</scope>
    <source>
        <strain evidence="15 16">S4</strain>
    </source>
</reference>
<evidence type="ECO:0000259" key="13">
    <source>
        <dbReference type="PROSITE" id="PS50235"/>
    </source>
</evidence>
<dbReference type="SUPFAM" id="SSF54001">
    <property type="entry name" value="Cysteine proteinases"/>
    <property type="match status" value="1"/>
</dbReference>
<dbReference type="Proteomes" id="UP000193944">
    <property type="component" value="Unassembled WGS sequence"/>
</dbReference>
<comment type="caution">
    <text evidence="15">The sequence shown here is derived from an EMBL/GenBank/DDBJ whole genome shotgun (WGS) entry which is preliminary data.</text>
</comment>
<evidence type="ECO:0000259" key="14">
    <source>
        <dbReference type="PROSITE" id="PS50271"/>
    </source>
</evidence>
<evidence type="ECO:0000313" key="16">
    <source>
        <dbReference type="Proteomes" id="UP000193944"/>
    </source>
</evidence>
<dbReference type="OrthoDB" id="420187at2759"/>
<dbReference type="AlphaFoldDB" id="A0A1Y1X1U2"/>
<evidence type="ECO:0000313" key="15">
    <source>
        <dbReference type="EMBL" id="ORX79781.1"/>
    </source>
</evidence>
<name>A0A1Y1X1U2_9FUNG</name>
<dbReference type="PROSITE" id="PS00972">
    <property type="entry name" value="USP_1"/>
    <property type="match status" value="1"/>
</dbReference>
<dbReference type="PROSITE" id="PS00973">
    <property type="entry name" value="USP_2"/>
    <property type="match status" value="1"/>
</dbReference>
<dbReference type="CDD" id="cd02667">
    <property type="entry name" value="Peptidase_C19K"/>
    <property type="match status" value="1"/>
</dbReference>
<dbReference type="InterPro" id="IPR018200">
    <property type="entry name" value="USP_CS"/>
</dbReference>
<organism evidence="15 16">
    <name type="scientific">Anaeromyces robustus</name>
    <dbReference type="NCBI Taxonomy" id="1754192"/>
    <lineage>
        <taxon>Eukaryota</taxon>
        <taxon>Fungi</taxon>
        <taxon>Fungi incertae sedis</taxon>
        <taxon>Chytridiomycota</taxon>
        <taxon>Chytridiomycota incertae sedis</taxon>
        <taxon>Neocallimastigomycetes</taxon>
        <taxon>Neocallimastigales</taxon>
        <taxon>Neocallimastigaceae</taxon>
        <taxon>Anaeromyces</taxon>
    </lineage>
</organism>
<dbReference type="Pfam" id="PF00443">
    <property type="entry name" value="UCH"/>
    <property type="match status" value="1"/>
</dbReference>
<dbReference type="GO" id="GO:0005829">
    <property type="term" value="C:cytosol"/>
    <property type="evidence" value="ECO:0007669"/>
    <property type="project" value="TreeGrafter"/>
</dbReference>
<keyword evidence="6 11" id="KW-0833">Ubl conjugation pathway</keyword>
<accession>A0A1Y1X1U2</accession>
<evidence type="ECO:0000256" key="8">
    <source>
        <dbReference type="ARBA" id="ARBA00022807"/>
    </source>
</evidence>
<dbReference type="GO" id="GO:0008270">
    <property type="term" value="F:zinc ion binding"/>
    <property type="evidence" value="ECO:0007669"/>
    <property type="project" value="UniProtKB-KW"/>
</dbReference>
<dbReference type="Gene3D" id="3.90.70.10">
    <property type="entry name" value="Cysteine proteinases"/>
    <property type="match status" value="1"/>
</dbReference>
<protein>
    <recommendedName>
        <fullName evidence="11">Ubiquitin carboxyl-terminal hydrolase</fullName>
        <ecNumber evidence="11">3.4.19.12</ecNumber>
    </recommendedName>
</protein>
<keyword evidence="8 11" id="KW-0788">Thiol protease</keyword>
<evidence type="ECO:0000256" key="1">
    <source>
        <dbReference type="ARBA" id="ARBA00000707"/>
    </source>
</evidence>
<evidence type="ECO:0000256" key="11">
    <source>
        <dbReference type="RuleBase" id="RU366025"/>
    </source>
</evidence>